<feature type="domain" description="Fido" evidence="1">
    <location>
        <begin position="186"/>
        <end position="317"/>
    </location>
</feature>
<dbReference type="EMBL" id="DVKQ01000095">
    <property type="protein sequence ID" value="HIT38274.1"/>
    <property type="molecule type" value="Genomic_DNA"/>
</dbReference>
<dbReference type="InterPro" id="IPR036597">
    <property type="entry name" value="Fido-like_dom_sf"/>
</dbReference>
<dbReference type="PROSITE" id="PS51750">
    <property type="entry name" value="BRO_N"/>
    <property type="match status" value="1"/>
</dbReference>
<proteinExistence type="predicted"/>
<protein>
    <submittedName>
        <fullName evidence="3">Virulence protein RhuM/Fic/DOC family protein</fullName>
    </submittedName>
</protein>
<reference evidence="3" key="1">
    <citation type="submission" date="2020-10" db="EMBL/GenBank/DDBJ databases">
        <authorList>
            <person name="Gilroy R."/>
        </authorList>
    </citation>
    <scope>NUCLEOTIDE SEQUENCE</scope>
    <source>
        <strain evidence="3">CHK195-26880</strain>
    </source>
</reference>
<dbReference type="InterPro" id="IPR003812">
    <property type="entry name" value="Fido"/>
</dbReference>
<dbReference type="PANTHER" id="PTHR35810">
    <property type="entry name" value="CYTOPLASMIC PROTEIN-RELATED"/>
    <property type="match status" value="1"/>
</dbReference>
<gene>
    <name evidence="3" type="ORF">IAB59_07360</name>
</gene>
<dbReference type="PANTHER" id="PTHR35810:SF1">
    <property type="entry name" value="CYTOPLASMIC PROTEIN"/>
    <property type="match status" value="1"/>
</dbReference>
<evidence type="ECO:0000259" key="1">
    <source>
        <dbReference type="PROSITE" id="PS51459"/>
    </source>
</evidence>
<dbReference type="InterPro" id="IPR053737">
    <property type="entry name" value="Type_II_TA_Toxin"/>
</dbReference>
<dbReference type="SUPFAM" id="SSF140931">
    <property type="entry name" value="Fic-like"/>
    <property type="match status" value="1"/>
</dbReference>
<comment type="caution">
    <text evidence="3">The sequence shown here is derived from an EMBL/GenBank/DDBJ whole genome shotgun (WGS) entry which is preliminary data.</text>
</comment>
<evidence type="ECO:0000259" key="2">
    <source>
        <dbReference type="PROSITE" id="PS51750"/>
    </source>
</evidence>
<dbReference type="PROSITE" id="PS51459">
    <property type="entry name" value="FIDO"/>
    <property type="match status" value="1"/>
</dbReference>
<feature type="domain" description="Bro-N" evidence="2">
    <location>
        <begin position="1"/>
        <end position="119"/>
    </location>
</feature>
<dbReference type="Pfam" id="PF13310">
    <property type="entry name" value="Virulence_RhuM"/>
    <property type="match status" value="1"/>
</dbReference>
<dbReference type="InterPro" id="IPR011204">
    <property type="entry name" value="Virulence_RhuM-like"/>
</dbReference>
<evidence type="ECO:0000313" key="3">
    <source>
        <dbReference type="EMBL" id="HIT38274.1"/>
    </source>
</evidence>
<evidence type="ECO:0000313" key="4">
    <source>
        <dbReference type="Proteomes" id="UP000886833"/>
    </source>
</evidence>
<organism evidence="3 4">
    <name type="scientific">Candidatus Onthousia faecipullorum</name>
    <dbReference type="NCBI Taxonomy" id="2840887"/>
    <lineage>
        <taxon>Bacteria</taxon>
        <taxon>Bacillati</taxon>
        <taxon>Bacillota</taxon>
        <taxon>Bacilli</taxon>
        <taxon>Candidatus Onthousia</taxon>
    </lineage>
</organism>
<dbReference type="Proteomes" id="UP000886833">
    <property type="component" value="Unassembled WGS sequence"/>
</dbReference>
<name>A0A9D1KC51_9FIRM</name>
<dbReference type="Gene3D" id="1.20.120.1870">
    <property type="entry name" value="Fic/DOC protein, Fido domain"/>
    <property type="match status" value="1"/>
</dbReference>
<dbReference type="AlphaFoldDB" id="A0A9D1KC51"/>
<accession>A0A9D1KC51</accession>
<dbReference type="InterPro" id="IPR003497">
    <property type="entry name" value="BRO_N_domain"/>
</dbReference>
<sequence>MKNEIVIFENQNVKLEVNMKDETVWLNTEQMAELFDRDYKTIRKHINNALEEELRGEVVVAKFANTTKHGALEDKTQTHMVDYYNLDVIISVGYRVKSKNGVAFRKWANKILKDYLIKGYAINEKRLKSLEKTIELIDIANRLDDRLEDKDAKGVLKVITSYTKALDLLDDYDHKTLKIKGNNKSLKKIDYEECMNVINTLKFNENSDIFALERDYGFKAIIDAIYQTFDGEELYKSTEEKAANFLYLTVKNHAFIDGNKRIAATMFIYFLNYYNMLYKDNNLVIDNNTLTALTLLIAESNPKEKDLITALIMNFLA</sequence>
<reference evidence="3" key="2">
    <citation type="journal article" date="2021" name="PeerJ">
        <title>Extensive microbial diversity within the chicken gut microbiome revealed by metagenomics and culture.</title>
        <authorList>
            <person name="Gilroy R."/>
            <person name="Ravi A."/>
            <person name="Getino M."/>
            <person name="Pursley I."/>
            <person name="Horton D.L."/>
            <person name="Alikhan N.F."/>
            <person name="Baker D."/>
            <person name="Gharbi K."/>
            <person name="Hall N."/>
            <person name="Watson M."/>
            <person name="Adriaenssens E.M."/>
            <person name="Foster-Nyarko E."/>
            <person name="Jarju S."/>
            <person name="Secka A."/>
            <person name="Antonio M."/>
            <person name="Oren A."/>
            <person name="Chaudhuri R.R."/>
            <person name="La Ragione R."/>
            <person name="Hildebrand F."/>
            <person name="Pallen M.J."/>
        </authorList>
    </citation>
    <scope>NUCLEOTIDE SEQUENCE</scope>
    <source>
        <strain evidence="3">CHK195-26880</strain>
    </source>
</reference>
<dbReference type="Pfam" id="PF02661">
    <property type="entry name" value="Fic"/>
    <property type="match status" value="1"/>
</dbReference>